<dbReference type="EMBL" id="NDHI03003582">
    <property type="protein sequence ID" value="PNJ19063.1"/>
    <property type="molecule type" value="Genomic_DNA"/>
</dbReference>
<dbReference type="EMBL" id="NDHI03003582">
    <property type="protein sequence ID" value="PNJ19069.1"/>
    <property type="molecule type" value="Genomic_DNA"/>
</dbReference>
<dbReference type="Pfam" id="PF21646">
    <property type="entry name" value="ACTMAP-like_C"/>
    <property type="match status" value="1"/>
</dbReference>
<accession>A0A2J8SE62</accession>
<evidence type="ECO:0000256" key="1">
    <source>
        <dbReference type="SAM" id="MobiDB-lite"/>
    </source>
</evidence>
<dbReference type="AlphaFoldDB" id="A0A2J8SE62"/>
<feature type="region of interest" description="Disordered" evidence="1">
    <location>
        <begin position="31"/>
        <end position="57"/>
    </location>
</feature>
<organism evidence="2">
    <name type="scientific">Pongo abelii</name>
    <name type="common">Sumatran orangutan</name>
    <name type="synonym">Pongo pygmaeus abelii</name>
    <dbReference type="NCBI Taxonomy" id="9601"/>
    <lineage>
        <taxon>Eukaryota</taxon>
        <taxon>Metazoa</taxon>
        <taxon>Chordata</taxon>
        <taxon>Craniata</taxon>
        <taxon>Vertebrata</taxon>
        <taxon>Euteleostomi</taxon>
        <taxon>Mammalia</taxon>
        <taxon>Eutheria</taxon>
        <taxon>Euarchontoglires</taxon>
        <taxon>Primates</taxon>
        <taxon>Haplorrhini</taxon>
        <taxon>Catarrhini</taxon>
        <taxon>Hominidae</taxon>
        <taxon>Pongo</taxon>
    </lineage>
</organism>
<dbReference type="EMBL" id="NDHI03003582">
    <property type="protein sequence ID" value="PNJ19068.1"/>
    <property type="molecule type" value="Genomic_DNA"/>
</dbReference>
<protein>
    <submittedName>
        <fullName evidence="2">C19orf54 isoform 1</fullName>
    </submittedName>
    <submittedName>
        <fullName evidence="3">C19orf54 isoform 7</fullName>
    </submittedName>
    <submittedName>
        <fullName evidence="4">C19orf54 isoform 8</fullName>
    </submittedName>
</protein>
<gene>
    <name evidence="2" type="ORF">CR201_G0044006</name>
</gene>
<proteinExistence type="predicted"/>
<evidence type="ECO:0000313" key="2">
    <source>
        <dbReference type="EMBL" id="PNJ19063.1"/>
    </source>
</evidence>
<reference evidence="2" key="1">
    <citation type="submission" date="2017-12" db="EMBL/GenBank/DDBJ databases">
        <title>High-resolution comparative analysis of great ape genomes.</title>
        <authorList>
            <person name="Pollen A."/>
            <person name="Hastie A."/>
            <person name="Hormozdiari F."/>
            <person name="Dougherty M."/>
            <person name="Liu R."/>
            <person name="Chaisson M."/>
            <person name="Hoppe E."/>
            <person name="Hill C."/>
            <person name="Pang A."/>
            <person name="Hillier L."/>
            <person name="Baker C."/>
            <person name="Armstrong J."/>
            <person name="Shendure J."/>
            <person name="Paten B."/>
            <person name="Wilson R."/>
            <person name="Chao H."/>
            <person name="Schneider V."/>
            <person name="Ventura M."/>
            <person name="Kronenberg Z."/>
            <person name="Murali S."/>
            <person name="Gordon D."/>
            <person name="Cantsilieris S."/>
            <person name="Munson K."/>
            <person name="Nelson B."/>
            <person name="Raja A."/>
            <person name="Underwood J."/>
            <person name="Diekhans M."/>
            <person name="Fiddes I."/>
            <person name="Haussler D."/>
            <person name="Eichler E."/>
        </authorList>
    </citation>
    <scope>NUCLEOTIDE SEQUENCE [LARGE SCALE GENOMIC DNA]</scope>
    <source>
        <strain evidence="2">Susie</strain>
    </source>
</reference>
<evidence type="ECO:0000313" key="3">
    <source>
        <dbReference type="EMBL" id="PNJ19068.1"/>
    </source>
</evidence>
<feature type="compositionally biased region" description="Basic residues" evidence="1">
    <location>
        <begin position="47"/>
        <end position="57"/>
    </location>
</feature>
<name>A0A2J8SE62_PONAB</name>
<sequence length="57" mass="6156">MAGTLLSPPSGVPLERLMQVATERGYTAQGEMFSAPAMMRTSTMSRVRGRATRPTGR</sequence>
<comment type="caution">
    <text evidence="2">The sequence shown here is derived from an EMBL/GenBank/DDBJ whole genome shotgun (WGS) entry which is preliminary data.</text>
</comment>
<evidence type="ECO:0000313" key="4">
    <source>
        <dbReference type="EMBL" id="PNJ19069.1"/>
    </source>
</evidence>